<comment type="caution">
    <text evidence="2">The sequence shown here is derived from an EMBL/GenBank/DDBJ whole genome shotgun (WGS) entry which is preliminary data.</text>
</comment>
<dbReference type="InParanoid" id="A0A401GYI4"/>
<dbReference type="RefSeq" id="XP_027617987.1">
    <property type="nucleotide sequence ID" value="XM_027762186.1"/>
</dbReference>
<reference evidence="2 3" key="1">
    <citation type="journal article" date="2018" name="Sci. Rep.">
        <title>Genome sequence of the cauliflower mushroom Sparassis crispa (Hanabiratake) and its association with beneficial usage.</title>
        <authorList>
            <person name="Kiyama R."/>
            <person name="Furutani Y."/>
            <person name="Kawaguchi K."/>
            <person name="Nakanishi T."/>
        </authorList>
    </citation>
    <scope>NUCLEOTIDE SEQUENCE [LARGE SCALE GENOMIC DNA]</scope>
</reference>
<protein>
    <submittedName>
        <fullName evidence="2">Uncharacterized protein</fullName>
    </submittedName>
</protein>
<gene>
    <name evidence="2" type="ORF">SCP_1003210</name>
</gene>
<dbReference type="EMBL" id="BFAD01000010">
    <property type="protein sequence ID" value="GBE87074.1"/>
    <property type="molecule type" value="Genomic_DNA"/>
</dbReference>
<evidence type="ECO:0000313" key="2">
    <source>
        <dbReference type="EMBL" id="GBE87074.1"/>
    </source>
</evidence>
<keyword evidence="3" id="KW-1185">Reference proteome</keyword>
<feature type="region of interest" description="Disordered" evidence="1">
    <location>
        <begin position="1"/>
        <end position="23"/>
    </location>
</feature>
<feature type="region of interest" description="Disordered" evidence="1">
    <location>
        <begin position="57"/>
        <end position="79"/>
    </location>
</feature>
<evidence type="ECO:0000256" key="1">
    <source>
        <dbReference type="SAM" id="MobiDB-lite"/>
    </source>
</evidence>
<sequence length="79" mass="8725">MLGGCEVYPPSETRRASAASRATCDAVRRAERMEEARLLHRNVRDCEGATRALACASPNGRDGRLNPLEQRSVEAQRVK</sequence>
<dbReference type="AlphaFoldDB" id="A0A401GYI4"/>
<accession>A0A401GYI4</accession>
<dbReference type="Proteomes" id="UP000287166">
    <property type="component" value="Unassembled WGS sequence"/>
</dbReference>
<organism evidence="2 3">
    <name type="scientific">Sparassis crispa</name>
    <dbReference type="NCBI Taxonomy" id="139825"/>
    <lineage>
        <taxon>Eukaryota</taxon>
        <taxon>Fungi</taxon>
        <taxon>Dikarya</taxon>
        <taxon>Basidiomycota</taxon>
        <taxon>Agaricomycotina</taxon>
        <taxon>Agaricomycetes</taxon>
        <taxon>Polyporales</taxon>
        <taxon>Sparassidaceae</taxon>
        <taxon>Sparassis</taxon>
    </lineage>
</organism>
<evidence type="ECO:0000313" key="3">
    <source>
        <dbReference type="Proteomes" id="UP000287166"/>
    </source>
</evidence>
<dbReference type="GeneID" id="38783991"/>
<proteinExistence type="predicted"/>
<name>A0A401GYI4_9APHY</name>